<name>A0A6C0KAB6_9ZZZZ</name>
<reference evidence="1" key="1">
    <citation type="journal article" date="2020" name="Nature">
        <title>Giant virus diversity and host interactions through global metagenomics.</title>
        <authorList>
            <person name="Schulz F."/>
            <person name="Roux S."/>
            <person name="Paez-Espino D."/>
            <person name="Jungbluth S."/>
            <person name="Walsh D.A."/>
            <person name="Denef V.J."/>
            <person name="McMahon K.D."/>
            <person name="Konstantinidis K.T."/>
            <person name="Eloe-Fadrosh E.A."/>
            <person name="Kyrpides N.C."/>
            <person name="Woyke T."/>
        </authorList>
    </citation>
    <scope>NUCLEOTIDE SEQUENCE</scope>
    <source>
        <strain evidence="1">GVMAG-S-1101182-85</strain>
    </source>
</reference>
<evidence type="ECO:0000313" key="1">
    <source>
        <dbReference type="EMBL" id="QHU14026.1"/>
    </source>
</evidence>
<dbReference type="AlphaFoldDB" id="A0A6C0KAB6"/>
<accession>A0A6C0KAB6</accession>
<protein>
    <submittedName>
        <fullName evidence="1">Uncharacterized protein</fullName>
    </submittedName>
</protein>
<dbReference type="EMBL" id="MN740829">
    <property type="protein sequence ID" value="QHU14026.1"/>
    <property type="molecule type" value="Genomic_DNA"/>
</dbReference>
<proteinExistence type="predicted"/>
<sequence>MTTNPVIENYVESSHYHILLKRYAHKLMITGVYHWSKPVREEQFDEARFYCKDHHITFKIEAFNDGIEEDREMIERLPAFHLYVDEEYELTFYPEQKVENVVKDYITTHLDRRSKPKKKSWIFTVPTISFPIFRLKKKLASSSES</sequence>
<organism evidence="1">
    <name type="scientific">viral metagenome</name>
    <dbReference type="NCBI Taxonomy" id="1070528"/>
    <lineage>
        <taxon>unclassified sequences</taxon>
        <taxon>metagenomes</taxon>
        <taxon>organismal metagenomes</taxon>
    </lineage>
</organism>